<proteinExistence type="inferred from homology"/>
<keyword evidence="10 11" id="KW-0238">DNA-binding</keyword>
<comment type="catalytic activity">
    <reaction evidence="1 11">
        <text>Endonucleolytic cleavage of DNA to give random double-stranded fragments with terminal 5'-phosphates, ATP is simultaneously hydrolyzed.</text>
        <dbReference type="EC" id="3.1.21.3"/>
    </reaction>
</comment>
<keyword evidence="6 11" id="KW-0680">Restriction system</keyword>
<evidence type="ECO:0000256" key="6">
    <source>
        <dbReference type="ARBA" id="ARBA00022747"/>
    </source>
</evidence>
<dbReference type="CDD" id="cd22332">
    <property type="entry name" value="HsdR_N"/>
    <property type="match status" value="1"/>
</dbReference>
<keyword evidence="5 11" id="KW-0547">Nucleotide-binding</keyword>
<dbReference type="Pfam" id="PF22679">
    <property type="entry name" value="T1R_D3-like"/>
    <property type="match status" value="1"/>
</dbReference>
<dbReference type="GO" id="GO:0009307">
    <property type="term" value="P:DNA restriction-modification system"/>
    <property type="evidence" value="ECO:0007669"/>
    <property type="project" value="UniProtKB-KW"/>
</dbReference>
<sequence>MSKLNESVVEQAALEWLADLGYQALHGPDISPGGDGAQLRDSFTDVVLIDRLLPIVRALNAGVDSTVIDQAIKRLLRPESQNPVDENYRIHQFLIGGVPVEHRGTDGQVRTIRVKLIDFETPVMNDWLAVSQFTVTKDGKNRRPDVVVFVNGMPLALFELKNPADENADMKGAWNQVQTYRHDIAPIFDFNAVTVISDGVPSAAMSSFTGAFEHYAPWKTIDGRDVITDRPSLEVLIRGVFDPGRFLDILRNFVVFSDETVTDKTTGQPMRSLVKRVAKYHQYWAVNTAVESTVKAASPEGDKRGGVVWHTQGSGKSFEMVFYAAKIMRDPRMENPTLVFITDRNDLDDQLFGETFAPATILPERPVQAENRAHLRELLKVASGGIIFTTLQKFAPEEQGDTNPVLTDRRNVIVVADEAHRSQYGFSETLDSEGRLKAGLAKHMRDALPGATCLGFTGTPIETTDKSTRAVFGDYIDIYDLTRAVEDGATVKIFYEPKLVKVGLSEKIEAELDDLADEITEQVEETAASAAKSRWARLEAIVGAEERLELVASEIVEHWEKRRESMIGKGMIVAMSRRIAVELYEKIVALRPDWHSDDHKTGKIKVIMTGSAADPQEYQPHLYDKATRKEIQLRAKNPEDELELVIVRDMWLTGFDAPAMHTMYVDKTMQGAGLMQAIARVNRTFRDKPGGLIVDLIGVYASLQEALKVYSPSDRDQAGVPIDEMVAVMLEKHDIVTSLLHGVTFDSSPDLAAADRLAQYAKVLDFVMADPDRTKRYNDQVLALAKTFALCGASDEAAAIRNDVRLFVDVRAAILKVLDPGSGRSGSGAVDVDTAIGQLVNEAVSGDQVIDIYKLAGVETPELSILSDEFLDGLADKDKPNLQIGLLRRLLDDRIRTIKRSNVVQTRKFSEMLDEAINRYNNRSLTSAEIIAELVTLAKQMRADMQRHAALGLREDEIAFYDAVAQNGSAVTELGDETLKVIARALMRTIRDNWTIDWDVKESVRAKMRSAVRRILVRYDYPPDAELEAIELVIEQAEIFAADEEEFPY</sequence>
<dbReference type="PANTHER" id="PTHR30195">
    <property type="entry name" value="TYPE I SITE-SPECIFIC DEOXYRIBONUCLEASE PROTEIN SUBUNIT M AND R"/>
    <property type="match status" value="1"/>
</dbReference>
<reference evidence="13 14" key="1">
    <citation type="submission" date="2020-08" db="EMBL/GenBank/DDBJ databases">
        <title>Genome sequence of Tessaracoccus defluvii JCM 17540T.</title>
        <authorList>
            <person name="Hyun D.-W."/>
            <person name="Bae J.-W."/>
        </authorList>
    </citation>
    <scope>NUCLEOTIDE SEQUENCE [LARGE SCALE GENOMIC DNA]</scope>
    <source>
        <strain evidence="13 14">JCM 17540</strain>
    </source>
</reference>
<dbReference type="SUPFAM" id="SSF52540">
    <property type="entry name" value="P-loop containing nucleoside triphosphate hydrolases"/>
    <property type="match status" value="1"/>
</dbReference>
<dbReference type="Gene3D" id="3.40.50.300">
    <property type="entry name" value="P-loop containing nucleotide triphosphate hydrolases"/>
    <property type="match status" value="2"/>
</dbReference>
<gene>
    <name evidence="13" type="ORF">H9L22_14675</name>
</gene>
<dbReference type="InterPro" id="IPR027417">
    <property type="entry name" value="P-loop_NTPase"/>
</dbReference>
<dbReference type="InterPro" id="IPR007409">
    <property type="entry name" value="Restrct_endonuc_type1_HsdR_N"/>
</dbReference>
<keyword evidence="4" id="KW-0540">Nuclease</keyword>
<dbReference type="Gene3D" id="3.90.1570.50">
    <property type="match status" value="1"/>
</dbReference>
<dbReference type="InterPro" id="IPR021810">
    <property type="entry name" value="T1RH-like_C"/>
</dbReference>
<feature type="domain" description="Helicase ATP-binding" evidence="12">
    <location>
        <begin position="297"/>
        <end position="478"/>
    </location>
</feature>
<dbReference type="InterPro" id="IPR040980">
    <property type="entry name" value="SWI2_SNF2"/>
</dbReference>
<comment type="subunit">
    <text evidence="3 11">The type I restriction/modification system is composed of three polypeptides R, M and S.</text>
</comment>
<comment type="similarity">
    <text evidence="2 11">Belongs to the HsdR family.</text>
</comment>
<dbReference type="Proteomes" id="UP000516117">
    <property type="component" value="Chromosome"/>
</dbReference>
<name>A0A7H0H4G4_9ACTN</name>
<dbReference type="GO" id="GO:0003677">
    <property type="term" value="F:DNA binding"/>
    <property type="evidence" value="ECO:0007669"/>
    <property type="project" value="UniProtKB-KW"/>
</dbReference>
<evidence type="ECO:0000313" key="13">
    <source>
        <dbReference type="EMBL" id="QNP55430.1"/>
    </source>
</evidence>
<dbReference type="GO" id="GO:0009035">
    <property type="term" value="F:type I site-specific deoxyribonuclease activity"/>
    <property type="evidence" value="ECO:0007669"/>
    <property type="project" value="UniProtKB-EC"/>
</dbReference>
<dbReference type="NCBIfam" id="TIGR00348">
    <property type="entry name" value="hsdR"/>
    <property type="match status" value="1"/>
</dbReference>
<dbReference type="Pfam" id="PF04313">
    <property type="entry name" value="HSDR_N"/>
    <property type="match status" value="1"/>
</dbReference>
<dbReference type="Pfam" id="PF11867">
    <property type="entry name" value="T1RH-like_C"/>
    <property type="match status" value="1"/>
</dbReference>
<dbReference type="RefSeq" id="WP_187720560.1">
    <property type="nucleotide sequence ID" value="NZ_BAABBL010000009.1"/>
</dbReference>
<dbReference type="CDD" id="cd18800">
    <property type="entry name" value="SF2_C_EcoR124I-like"/>
    <property type="match status" value="1"/>
</dbReference>
<evidence type="ECO:0000256" key="10">
    <source>
        <dbReference type="ARBA" id="ARBA00023125"/>
    </source>
</evidence>
<dbReference type="EC" id="3.1.21.3" evidence="11"/>
<dbReference type="PROSITE" id="PS51192">
    <property type="entry name" value="HELICASE_ATP_BIND_1"/>
    <property type="match status" value="1"/>
</dbReference>
<dbReference type="AlphaFoldDB" id="A0A7H0H4G4"/>
<keyword evidence="7 13" id="KW-0255">Endonuclease</keyword>
<dbReference type="Pfam" id="PF18766">
    <property type="entry name" value="SWI2_SNF2"/>
    <property type="match status" value="1"/>
</dbReference>
<evidence type="ECO:0000256" key="8">
    <source>
        <dbReference type="ARBA" id="ARBA00022801"/>
    </source>
</evidence>
<keyword evidence="8 11" id="KW-0378">Hydrolase</keyword>
<dbReference type="REBASE" id="443425">
    <property type="entry name" value="Tde17540IP"/>
</dbReference>
<dbReference type="InterPro" id="IPR051268">
    <property type="entry name" value="Type-I_R_enzyme_R_subunit"/>
</dbReference>
<comment type="function">
    <text evidence="11">Subunit R is required for both nuclease and ATPase activities, but not for modification.</text>
</comment>
<dbReference type="InterPro" id="IPR014001">
    <property type="entry name" value="Helicase_ATP-bd"/>
</dbReference>
<dbReference type="KEGG" id="tdf:H9L22_14675"/>
<keyword evidence="9 11" id="KW-0067">ATP-binding</keyword>
<evidence type="ECO:0000313" key="14">
    <source>
        <dbReference type="Proteomes" id="UP000516117"/>
    </source>
</evidence>
<dbReference type="CDD" id="cd18030">
    <property type="entry name" value="DEXHc_RE_I_HsdR"/>
    <property type="match status" value="1"/>
</dbReference>
<dbReference type="SMART" id="SM00487">
    <property type="entry name" value="DEXDc"/>
    <property type="match status" value="1"/>
</dbReference>
<evidence type="ECO:0000256" key="11">
    <source>
        <dbReference type="RuleBase" id="RU364115"/>
    </source>
</evidence>
<evidence type="ECO:0000256" key="7">
    <source>
        <dbReference type="ARBA" id="ARBA00022759"/>
    </source>
</evidence>
<evidence type="ECO:0000256" key="3">
    <source>
        <dbReference type="ARBA" id="ARBA00011296"/>
    </source>
</evidence>
<dbReference type="PANTHER" id="PTHR30195:SF15">
    <property type="entry name" value="TYPE I RESTRICTION ENZYME HINDI ENDONUCLEASE SUBUNIT"/>
    <property type="match status" value="1"/>
</dbReference>
<dbReference type="GO" id="GO:0005524">
    <property type="term" value="F:ATP binding"/>
    <property type="evidence" value="ECO:0007669"/>
    <property type="project" value="UniProtKB-KW"/>
</dbReference>
<dbReference type="InterPro" id="IPR004473">
    <property type="entry name" value="Restrct_endonuc_typeI_HsdR"/>
</dbReference>
<accession>A0A7H0H4G4</accession>
<evidence type="ECO:0000259" key="12">
    <source>
        <dbReference type="PROSITE" id="PS51192"/>
    </source>
</evidence>
<evidence type="ECO:0000256" key="4">
    <source>
        <dbReference type="ARBA" id="ARBA00022722"/>
    </source>
</evidence>
<organism evidence="13 14">
    <name type="scientific">Tessaracoccus defluvii</name>
    <dbReference type="NCBI Taxonomy" id="1285901"/>
    <lineage>
        <taxon>Bacteria</taxon>
        <taxon>Bacillati</taxon>
        <taxon>Actinomycetota</taxon>
        <taxon>Actinomycetes</taxon>
        <taxon>Propionibacteriales</taxon>
        <taxon>Propionibacteriaceae</taxon>
        <taxon>Tessaracoccus</taxon>
    </lineage>
</organism>
<evidence type="ECO:0000256" key="1">
    <source>
        <dbReference type="ARBA" id="ARBA00000851"/>
    </source>
</evidence>
<evidence type="ECO:0000256" key="2">
    <source>
        <dbReference type="ARBA" id="ARBA00008598"/>
    </source>
</evidence>
<protein>
    <recommendedName>
        <fullName evidence="11">Type I restriction enzyme endonuclease subunit</fullName>
        <shortName evidence="11">R protein</shortName>
        <ecNumber evidence="11">3.1.21.3</ecNumber>
    </recommendedName>
</protein>
<evidence type="ECO:0000256" key="5">
    <source>
        <dbReference type="ARBA" id="ARBA00022741"/>
    </source>
</evidence>
<evidence type="ECO:0000256" key="9">
    <source>
        <dbReference type="ARBA" id="ARBA00022840"/>
    </source>
</evidence>
<keyword evidence="14" id="KW-1185">Reference proteome</keyword>
<dbReference type="EMBL" id="CP060789">
    <property type="protein sequence ID" value="QNP55430.1"/>
    <property type="molecule type" value="Genomic_DNA"/>
</dbReference>
<dbReference type="InterPro" id="IPR055180">
    <property type="entry name" value="HsdR_RecA-like_helicase_dom_2"/>
</dbReference>